<evidence type="ECO:0000313" key="12">
    <source>
        <dbReference type="Proteomes" id="UP000501346"/>
    </source>
</evidence>
<proteinExistence type="inferred from homology"/>
<dbReference type="Pfam" id="PF00293">
    <property type="entry name" value="NUDIX"/>
    <property type="match status" value="1"/>
</dbReference>
<keyword evidence="8" id="KW-0520">NAD</keyword>
<organism evidence="11 12">
    <name type="scientific">Saccharomyces pastorianus</name>
    <name type="common">Lager yeast</name>
    <name type="synonym">Saccharomyces cerevisiae x Saccharomyces eubayanus</name>
    <dbReference type="NCBI Taxonomy" id="27292"/>
    <lineage>
        <taxon>Eukaryota</taxon>
        <taxon>Fungi</taxon>
        <taxon>Dikarya</taxon>
        <taxon>Ascomycota</taxon>
        <taxon>Saccharomycotina</taxon>
        <taxon>Saccharomycetes</taxon>
        <taxon>Saccharomycetales</taxon>
        <taxon>Saccharomycetaceae</taxon>
        <taxon>Saccharomyces</taxon>
    </lineage>
</organism>
<keyword evidence="5" id="KW-0479">Metal-binding</keyword>
<dbReference type="OrthoDB" id="10249612at2759"/>
<dbReference type="GO" id="GO:0006742">
    <property type="term" value="P:NADP+ catabolic process"/>
    <property type="evidence" value="ECO:0007669"/>
    <property type="project" value="TreeGrafter"/>
</dbReference>
<dbReference type="InterPro" id="IPR049734">
    <property type="entry name" value="NudC-like_C"/>
</dbReference>
<comment type="cofactor">
    <cofactor evidence="2">
        <name>Zn(2+)</name>
        <dbReference type="ChEBI" id="CHEBI:29105"/>
    </cofactor>
</comment>
<dbReference type="PROSITE" id="PS00893">
    <property type="entry name" value="NUDIX_BOX"/>
    <property type="match status" value="1"/>
</dbReference>
<evidence type="ECO:0000256" key="1">
    <source>
        <dbReference type="ARBA" id="ARBA00001946"/>
    </source>
</evidence>
<comment type="cofactor">
    <cofactor evidence="1">
        <name>Mg(2+)</name>
        <dbReference type="ChEBI" id="CHEBI:18420"/>
    </cofactor>
</comment>
<evidence type="ECO:0000256" key="8">
    <source>
        <dbReference type="ARBA" id="ARBA00023027"/>
    </source>
</evidence>
<dbReference type="InterPro" id="IPR020084">
    <property type="entry name" value="NUDIX_hydrolase_CS"/>
</dbReference>
<dbReference type="GO" id="GO:0019677">
    <property type="term" value="P:NAD+ catabolic process"/>
    <property type="evidence" value="ECO:0007669"/>
    <property type="project" value="TreeGrafter"/>
</dbReference>
<evidence type="ECO:0000256" key="7">
    <source>
        <dbReference type="ARBA" id="ARBA00022842"/>
    </source>
</evidence>
<evidence type="ECO:0000256" key="4">
    <source>
        <dbReference type="ARBA" id="ARBA00012381"/>
    </source>
</evidence>
<dbReference type="InterPro" id="IPR000086">
    <property type="entry name" value="NUDIX_hydrolase_dom"/>
</dbReference>
<sequence length="384" mass="43516">MSTAVTFFGQHVLNRVSFLRCSKEFIKKSLNHDSTVFIPFIEGEALISPENGDLVQLSNSVKSYKNILSAIVPLYTTLLNTTRSRSDESGINVTFLGLLEGTDSAFNFEWSNISYKGTPYFGLDIRVTESTLFKKVDFEPIFSYPKVTRDHIFKQTNEDASLYSQGKMYLDWLAKYKFCPGCGSPLFPVEAGTKLQCSNENRNVYCNVRDARINNVCFPRTDPTVIIALTNSDYSKCCLARSKKRYGDFVLYSTIAGFMEPSETIEEACIREIWEETGISCKNIDIVRSQPWPYPCSLMIGCLGIVQFNSKNEVINLNHDDELLDAQWFDTTEIIQALDKYAGGYRVPFKNDINLPGSTTIAFQLINHVCENYKNLRKTSSSHL</sequence>
<evidence type="ECO:0000256" key="2">
    <source>
        <dbReference type="ARBA" id="ARBA00001947"/>
    </source>
</evidence>
<dbReference type="InterPro" id="IPR015376">
    <property type="entry name" value="Znr_NADH_PPase"/>
</dbReference>
<dbReference type="GO" id="GO:0005777">
    <property type="term" value="C:peroxisome"/>
    <property type="evidence" value="ECO:0007669"/>
    <property type="project" value="TreeGrafter"/>
</dbReference>
<evidence type="ECO:0000256" key="9">
    <source>
        <dbReference type="ARBA" id="ARBA00023679"/>
    </source>
</evidence>
<dbReference type="GO" id="GO:0005829">
    <property type="term" value="C:cytosol"/>
    <property type="evidence" value="ECO:0007669"/>
    <property type="project" value="TreeGrafter"/>
</dbReference>
<comment type="similarity">
    <text evidence="3">Belongs to the Nudix hydrolase family. NudC subfamily.</text>
</comment>
<dbReference type="FunFam" id="3.90.79.20:FF:000011">
    <property type="entry name" value="NADH pyrophosphatase"/>
    <property type="match status" value="1"/>
</dbReference>
<dbReference type="CDD" id="cd03429">
    <property type="entry name" value="NUDIX_NADH_pyrophosphatase_Nudt13"/>
    <property type="match status" value="1"/>
</dbReference>
<evidence type="ECO:0000313" key="11">
    <source>
        <dbReference type="EMBL" id="QID79483.1"/>
    </source>
</evidence>
<comment type="catalytic activity">
    <reaction evidence="9">
        <text>a 5'-end NAD(+)-phospho-ribonucleoside in mRNA + H2O = a 5'-end phospho-adenosine-phospho-ribonucleoside in mRNA + beta-nicotinamide D-ribonucleotide + 2 H(+)</text>
        <dbReference type="Rhea" id="RHEA:60876"/>
        <dbReference type="Rhea" id="RHEA-COMP:15698"/>
        <dbReference type="Rhea" id="RHEA-COMP:15719"/>
        <dbReference type="ChEBI" id="CHEBI:14649"/>
        <dbReference type="ChEBI" id="CHEBI:15377"/>
        <dbReference type="ChEBI" id="CHEBI:15378"/>
        <dbReference type="ChEBI" id="CHEBI:144029"/>
        <dbReference type="ChEBI" id="CHEBI:144051"/>
    </reaction>
    <physiologicalReaction direction="left-to-right" evidence="9">
        <dbReference type="Rhea" id="RHEA:60877"/>
    </physiologicalReaction>
</comment>
<dbReference type="GO" id="GO:0035529">
    <property type="term" value="F:NADH pyrophosphatase activity"/>
    <property type="evidence" value="ECO:0007669"/>
    <property type="project" value="TreeGrafter"/>
</dbReference>
<keyword evidence="12" id="KW-1185">Reference proteome</keyword>
<evidence type="ECO:0000256" key="5">
    <source>
        <dbReference type="ARBA" id="ARBA00022723"/>
    </source>
</evidence>
<keyword evidence="6" id="KW-0378">Hydrolase</keyword>
<accession>A0A6C1DSC3</accession>
<dbReference type="SUPFAM" id="SSF55811">
    <property type="entry name" value="Nudix"/>
    <property type="match status" value="1"/>
</dbReference>
<dbReference type="Proteomes" id="UP000501346">
    <property type="component" value="Chromosome ScVII"/>
</dbReference>
<feature type="domain" description="Nudix hydrolase" evidence="10">
    <location>
        <begin position="219"/>
        <end position="351"/>
    </location>
</feature>
<dbReference type="InterPro" id="IPR015797">
    <property type="entry name" value="NUDIX_hydrolase-like_dom_sf"/>
</dbReference>
<dbReference type="Pfam" id="PF09297">
    <property type="entry name" value="Zn_ribbon_NUD"/>
    <property type="match status" value="1"/>
</dbReference>
<dbReference type="EC" id="3.6.1.22" evidence="4"/>
<dbReference type="InterPro" id="IPR050241">
    <property type="entry name" value="NAD-cap_RNA_hydrolase_NudC"/>
</dbReference>
<dbReference type="PROSITE" id="PS51462">
    <property type="entry name" value="NUDIX"/>
    <property type="match status" value="1"/>
</dbReference>
<dbReference type="SMR" id="A0A6C1DSC3"/>
<evidence type="ECO:0000256" key="6">
    <source>
        <dbReference type="ARBA" id="ARBA00022801"/>
    </source>
</evidence>
<reference evidence="11 12" key="1">
    <citation type="journal article" date="2019" name="BMC Genomics">
        <title>Chromosome level assembly and comparative genome analysis confirm lager-brewing yeasts originated from a single hybridization.</title>
        <authorList>
            <person name="Salazar A.N."/>
            <person name="Gorter de Vries A.R."/>
            <person name="van den Broek M."/>
            <person name="Brouwers N."/>
            <person name="de la Torre Cortes P."/>
            <person name="Kuijpers N.G.A."/>
            <person name="Daran J.G."/>
            <person name="Abeel T."/>
        </authorList>
    </citation>
    <scope>NUCLEOTIDE SEQUENCE [LARGE SCALE GENOMIC DNA]</scope>
    <source>
        <strain evidence="11 12">CBS 1483</strain>
    </source>
</reference>
<name>A0A6C1DSC3_SACPS</name>
<evidence type="ECO:0000259" key="10">
    <source>
        <dbReference type="PROSITE" id="PS51462"/>
    </source>
</evidence>
<dbReference type="Gene3D" id="3.90.79.10">
    <property type="entry name" value="Nucleoside Triphosphate Pyrophosphohydrolase"/>
    <property type="match status" value="1"/>
</dbReference>
<dbReference type="Gene3D" id="3.90.79.20">
    <property type="match status" value="1"/>
</dbReference>
<dbReference type="EMBL" id="CP048988">
    <property type="protein sequence ID" value="QID79483.1"/>
    <property type="molecule type" value="Genomic_DNA"/>
</dbReference>
<dbReference type="GO" id="GO:0046872">
    <property type="term" value="F:metal ion binding"/>
    <property type="evidence" value="ECO:0007669"/>
    <property type="project" value="UniProtKB-KW"/>
</dbReference>
<dbReference type="PANTHER" id="PTHR42904">
    <property type="entry name" value="NUDIX HYDROLASE, NUDC SUBFAMILY"/>
    <property type="match status" value="1"/>
</dbReference>
<keyword evidence="7" id="KW-0460">Magnesium</keyword>
<dbReference type="FunFam" id="3.90.79.10:FF:000095">
    <property type="entry name" value="NADH pyrophosphatase"/>
    <property type="match status" value="1"/>
</dbReference>
<gene>
    <name evidence="11" type="primary">NPY1_1</name>
    <name evidence="11" type="ORF">GRS66_001750</name>
</gene>
<evidence type="ECO:0000256" key="3">
    <source>
        <dbReference type="ARBA" id="ARBA00009595"/>
    </source>
</evidence>
<protein>
    <recommendedName>
        <fullName evidence="4">NAD(+) diphosphatase</fullName>
        <ecNumber evidence="4">3.6.1.22</ecNumber>
    </recommendedName>
</protein>
<dbReference type="AlphaFoldDB" id="A0A6C1DSC3"/>
<dbReference type="PANTHER" id="PTHR42904:SF6">
    <property type="entry name" value="NAD-CAPPED RNA HYDROLASE NUDT12"/>
    <property type="match status" value="1"/>
</dbReference>